<keyword evidence="1" id="KW-0812">Transmembrane</keyword>
<keyword evidence="1" id="KW-0472">Membrane</keyword>
<evidence type="ECO:0000313" key="3">
    <source>
        <dbReference type="Proteomes" id="UP000730618"/>
    </source>
</evidence>
<reference evidence="2 3" key="1">
    <citation type="submission" date="2021-06" db="EMBL/GenBank/DDBJ databases">
        <authorList>
            <person name="Criscuolo A."/>
        </authorList>
    </citation>
    <scope>NUCLEOTIDE SEQUENCE [LARGE SCALE GENOMIC DNA]</scope>
    <source>
        <strain evidence="3">CIP 111802</strain>
    </source>
</reference>
<proteinExistence type="predicted"/>
<feature type="transmembrane region" description="Helical" evidence="1">
    <location>
        <begin position="7"/>
        <end position="28"/>
    </location>
</feature>
<dbReference type="Proteomes" id="UP000730618">
    <property type="component" value="Unassembled WGS sequence"/>
</dbReference>
<organism evidence="2 3">
    <name type="scientific">Paenibacillus allorhizosphaerae</name>
    <dbReference type="NCBI Taxonomy" id="2849866"/>
    <lineage>
        <taxon>Bacteria</taxon>
        <taxon>Bacillati</taxon>
        <taxon>Bacillota</taxon>
        <taxon>Bacilli</taxon>
        <taxon>Bacillales</taxon>
        <taxon>Paenibacillaceae</taxon>
        <taxon>Paenibacillus</taxon>
    </lineage>
</organism>
<keyword evidence="3" id="KW-1185">Reference proteome</keyword>
<keyword evidence="1" id="KW-1133">Transmembrane helix</keyword>
<dbReference type="EMBL" id="CAJVCE010000015">
    <property type="protein sequence ID" value="CAG7650892.1"/>
    <property type="molecule type" value="Genomic_DNA"/>
</dbReference>
<comment type="caution">
    <text evidence="2">The sequence shown here is derived from an EMBL/GenBank/DDBJ whole genome shotgun (WGS) entry which is preliminary data.</text>
</comment>
<name>A0ABM8VN45_9BACL</name>
<gene>
    <name evidence="2" type="ORF">PAECIP111802_04832</name>
</gene>
<evidence type="ECO:0000256" key="1">
    <source>
        <dbReference type="SAM" id="Phobius"/>
    </source>
</evidence>
<evidence type="ECO:0008006" key="4">
    <source>
        <dbReference type="Google" id="ProtNLM"/>
    </source>
</evidence>
<protein>
    <recommendedName>
        <fullName evidence="4">WD40 repeat domain-containing protein</fullName>
    </recommendedName>
</protein>
<accession>A0ABM8VN45</accession>
<evidence type="ECO:0000313" key="2">
    <source>
        <dbReference type="EMBL" id="CAG7650892.1"/>
    </source>
</evidence>
<dbReference type="RefSeq" id="WP_218101097.1">
    <property type="nucleotide sequence ID" value="NZ_CAJVCE010000015.1"/>
</dbReference>
<sequence>MIRNISVYLWYLFGFSLSLLLFLGLYLISGSSTTTGSAMRPENAADMVTILTGAQSYHVIDAFKVENATAPVYEFPALAASKSKITKGTLFTLKDKAHVVEQYGVPDHNKIVYFVMRTEEQDGGVWNQTDAVTIDPKMQTMQSDPIGYSYGSSPEEVAQVTKLLGFVNNDEFLYITLKNEGSERVLRVNRFSVAKRTVTPVLDLYRFKDGDGALSSITIAESAVSPDGRRLLVKDSRKGIVSYDMNTGAAKVIAPPAELGVRDKLFVSREAGVALYEAGLFRNDVRWIDLNSSEAKLPFASETGLLEAGMDASRKLLYYNFTYDREVRNFSLNDKKAMLYSYGVQMTDLKGVPIQRFSLPKESQERLEYGGCYSEDKKIVLLHRFTVETNSKGMPYKKTTGWLTGDLATGTMTVLQKIDVPDSWERKDMLFGSVFTDVNNDTAAEQVFVNTLERTYYTSRWRTKEAVLLPEEDAIMFADETSKRIFVSSFTRPDLIVAVNNYKKYNWDNRDFVWLSGHWLSRYHTQPEGDKIYFFQIPTETS</sequence>